<proteinExistence type="predicted"/>
<accession>A0A9P7EH15</accession>
<feature type="compositionally biased region" description="Basic and acidic residues" evidence="1">
    <location>
        <begin position="346"/>
        <end position="361"/>
    </location>
</feature>
<dbReference type="AlphaFoldDB" id="A0A9P7EH15"/>
<comment type="caution">
    <text evidence="2">The sequence shown here is derived from an EMBL/GenBank/DDBJ whole genome shotgun (WGS) entry which is preliminary data.</text>
</comment>
<protein>
    <submittedName>
        <fullName evidence="2">Uncharacterized protein</fullName>
    </submittedName>
</protein>
<evidence type="ECO:0000256" key="1">
    <source>
        <dbReference type="SAM" id="MobiDB-lite"/>
    </source>
</evidence>
<dbReference type="RefSeq" id="XP_041196003.1">
    <property type="nucleotide sequence ID" value="XM_041332597.1"/>
</dbReference>
<keyword evidence="3" id="KW-1185">Reference proteome</keyword>
<dbReference type="Proteomes" id="UP000807769">
    <property type="component" value="Unassembled WGS sequence"/>
</dbReference>
<dbReference type="EMBL" id="JABBWG010000007">
    <property type="protein sequence ID" value="KAG1820936.1"/>
    <property type="molecule type" value="Genomic_DNA"/>
</dbReference>
<organism evidence="2 3">
    <name type="scientific">Suillus subaureus</name>
    <dbReference type="NCBI Taxonomy" id="48587"/>
    <lineage>
        <taxon>Eukaryota</taxon>
        <taxon>Fungi</taxon>
        <taxon>Dikarya</taxon>
        <taxon>Basidiomycota</taxon>
        <taxon>Agaricomycotina</taxon>
        <taxon>Agaricomycetes</taxon>
        <taxon>Agaricomycetidae</taxon>
        <taxon>Boletales</taxon>
        <taxon>Suillineae</taxon>
        <taxon>Suillaceae</taxon>
        <taxon>Suillus</taxon>
    </lineage>
</organism>
<sequence length="377" mass="41522">MEKLNISDLVKETSDYHKLTDQQKKQLISKFDKVKKECACSFQFVREELSINVSVLRLLSSWFMAFFTSSAMEQFVHLYLHKDIAKMATDFESTVLANGLVISTAANHHEHVAKAKTAIHIGLCTSLCDVTDDPSATVEFTQYNNLNHPQWANPSDLKGGIESLKKVASAIAEGTCKFVSITHEEVEEQMVHIKNGEKLTPELKPLTTSDTLPSQTPAMTHNSLPSQTLATTRNSLPAQTTHTSLITDVMVDPTLHVLDNSSTMPVEHLLSQPDSALATVQLPPSQSQVHATTLPPSTNEDALVSRINSSCKQPVDNTAPSKGQHQKHAHKLTEKVQLLGSLGSDSCEKHKVQRKAKDGQQTKRSKAVIDSNQENNM</sequence>
<evidence type="ECO:0000313" key="3">
    <source>
        <dbReference type="Proteomes" id="UP000807769"/>
    </source>
</evidence>
<gene>
    <name evidence="2" type="ORF">BJ212DRAFT_1297414</name>
</gene>
<feature type="region of interest" description="Disordered" evidence="1">
    <location>
        <begin position="346"/>
        <end position="377"/>
    </location>
</feature>
<name>A0A9P7EH15_9AGAM</name>
<reference evidence="2" key="1">
    <citation type="journal article" date="2020" name="New Phytol.">
        <title>Comparative genomics reveals dynamic genome evolution in host specialist ectomycorrhizal fungi.</title>
        <authorList>
            <person name="Lofgren L.A."/>
            <person name="Nguyen N.H."/>
            <person name="Vilgalys R."/>
            <person name="Ruytinx J."/>
            <person name="Liao H.L."/>
            <person name="Branco S."/>
            <person name="Kuo A."/>
            <person name="LaButti K."/>
            <person name="Lipzen A."/>
            <person name="Andreopoulos W."/>
            <person name="Pangilinan J."/>
            <person name="Riley R."/>
            <person name="Hundley H."/>
            <person name="Na H."/>
            <person name="Barry K."/>
            <person name="Grigoriev I.V."/>
            <person name="Stajich J.E."/>
            <person name="Kennedy P.G."/>
        </authorList>
    </citation>
    <scope>NUCLEOTIDE SEQUENCE</scope>
    <source>
        <strain evidence="2">MN1</strain>
    </source>
</reference>
<dbReference type="GeneID" id="64626614"/>
<evidence type="ECO:0000313" key="2">
    <source>
        <dbReference type="EMBL" id="KAG1820936.1"/>
    </source>
</evidence>
<dbReference type="OrthoDB" id="3253416at2759"/>